<dbReference type="Gene3D" id="2.40.70.10">
    <property type="entry name" value="Acid Proteases"/>
    <property type="match status" value="1"/>
</dbReference>
<dbReference type="InterPro" id="IPR021109">
    <property type="entry name" value="Peptidase_aspartic_dom_sf"/>
</dbReference>
<evidence type="ECO:0000313" key="1">
    <source>
        <dbReference type="EMBL" id="KAF4693661.1"/>
    </source>
</evidence>
<name>A0A7J6PE59_PEROL</name>
<proteinExistence type="predicted"/>
<accession>A0A7J6PE59</accession>
<dbReference type="EMBL" id="JABANP010000042">
    <property type="protein sequence ID" value="KAF4693661.1"/>
    <property type="molecule type" value="Genomic_DNA"/>
</dbReference>
<protein>
    <submittedName>
        <fullName evidence="1">Uncharacterized protein</fullName>
    </submittedName>
</protein>
<dbReference type="AlphaFoldDB" id="A0A7J6PE59"/>
<sequence>MAVRSLWVTLSVELARKVTASKELRLPVYFREVHHMGNHDYFMVTPMKADGQSLNLQVDTGSDKLFFLEKGFLERTLRTATCEDYIFGCYECRTDLCSTEFKENMYCDGTCAYTVQHKGTLELGGRVIPDVDFGLVVGYTPNDSTPHASLGLAPRYDGGPTPLIDQLIDKDEGVLSQHEPCRMAEVLESPVRVKIWTKQKYDTQETSEVLIEVLRVNAAHQFNPQ</sequence>
<reference evidence="1 2" key="1">
    <citation type="submission" date="2020-04" db="EMBL/GenBank/DDBJ databases">
        <title>Perkinsus olseni comparative genomics.</title>
        <authorList>
            <person name="Bogema D.R."/>
        </authorList>
    </citation>
    <scope>NUCLEOTIDE SEQUENCE [LARGE SCALE GENOMIC DNA]</scope>
    <source>
        <strain evidence="1">00978-12</strain>
    </source>
</reference>
<gene>
    <name evidence="1" type="ORF">FOZ60_010335</name>
</gene>
<comment type="caution">
    <text evidence="1">The sequence shown here is derived from an EMBL/GenBank/DDBJ whole genome shotgun (WGS) entry which is preliminary data.</text>
</comment>
<organism evidence="1 2">
    <name type="scientific">Perkinsus olseni</name>
    <name type="common">Perkinsus atlanticus</name>
    <dbReference type="NCBI Taxonomy" id="32597"/>
    <lineage>
        <taxon>Eukaryota</taxon>
        <taxon>Sar</taxon>
        <taxon>Alveolata</taxon>
        <taxon>Perkinsozoa</taxon>
        <taxon>Perkinsea</taxon>
        <taxon>Perkinsida</taxon>
        <taxon>Perkinsidae</taxon>
        <taxon>Perkinsus</taxon>
    </lineage>
</organism>
<dbReference type="OrthoDB" id="771136at2759"/>
<dbReference type="SUPFAM" id="SSF50630">
    <property type="entry name" value="Acid proteases"/>
    <property type="match status" value="1"/>
</dbReference>
<evidence type="ECO:0000313" key="2">
    <source>
        <dbReference type="Proteomes" id="UP000541610"/>
    </source>
</evidence>
<dbReference type="Proteomes" id="UP000541610">
    <property type="component" value="Unassembled WGS sequence"/>
</dbReference>